<sequence length="356" mass="40488">MNWNNVVSFITRFWFFILVGAFFIIGILFSVKLEIIGIILACGWCLNYLADYLIYKAEILLANQEMKRCQHQADWNAGLIADTPAERKTLKDEYDKVRSFDWALSRNIWLKHFFYVLAAYLICMTVLFFGPGKIISWTLDELFGVGRQQIVKLTNKPMAQQGLQEMSESWSKDKRLFLQNLLIKEKGLSADEYKGVVRHKNFSLNDVIGFAKKSRLVGNDLYEEVSLYLNSLVIQSTTSAPAVTLAQKSWWQQKREEQWMLLFVIEAIFTLVLLFYVTACVVATVLQVLFSLGDEVWDQMKETFATAMAKKAGASQPAPTTAGPTAAGTPTGEIFHSVIGSTISELLVKIFLRERK</sequence>
<keyword evidence="1" id="KW-0812">Transmembrane</keyword>
<organism evidence="2 3">
    <name type="scientific">Candidatus Falkowbacteria bacterium RIFCSPLOWO2_02_FULL_45_15</name>
    <dbReference type="NCBI Taxonomy" id="1797988"/>
    <lineage>
        <taxon>Bacteria</taxon>
        <taxon>Candidatus Falkowiibacteriota</taxon>
    </lineage>
</organism>
<accession>A0A1F5RYK9</accession>
<keyword evidence="1" id="KW-0472">Membrane</keyword>
<dbReference type="AlphaFoldDB" id="A0A1F5RYK9"/>
<feature type="transmembrane region" description="Helical" evidence="1">
    <location>
        <begin position="259"/>
        <end position="290"/>
    </location>
</feature>
<reference evidence="2 3" key="1">
    <citation type="journal article" date="2016" name="Nat. Commun.">
        <title>Thousands of microbial genomes shed light on interconnected biogeochemical processes in an aquifer system.</title>
        <authorList>
            <person name="Anantharaman K."/>
            <person name="Brown C.T."/>
            <person name="Hug L.A."/>
            <person name="Sharon I."/>
            <person name="Castelle C.J."/>
            <person name="Probst A.J."/>
            <person name="Thomas B.C."/>
            <person name="Singh A."/>
            <person name="Wilkins M.J."/>
            <person name="Karaoz U."/>
            <person name="Brodie E.L."/>
            <person name="Williams K.H."/>
            <person name="Hubbard S.S."/>
            <person name="Banfield J.F."/>
        </authorList>
    </citation>
    <scope>NUCLEOTIDE SEQUENCE [LARGE SCALE GENOMIC DNA]</scope>
</reference>
<evidence type="ECO:0000313" key="3">
    <source>
        <dbReference type="Proteomes" id="UP000177878"/>
    </source>
</evidence>
<feature type="transmembrane region" description="Helical" evidence="1">
    <location>
        <begin position="112"/>
        <end position="130"/>
    </location>
</feature>
<dbReference type="Proteomes" id="UP000177878">
    <property type="component" value="Unassembled WGS sequence"/>
</dbReference>
<dbReference type="STRING" id="1797988.A3I35_02890"/>
<feature type="transmembrane region" description="Helical" evidence="1">
    <location>
        <begin position="6"/>
        <end position="28"/>
    </location>
</feature>
<keyword evidence="1" id="KW-1133">Transmembrane helix</keyword>
<comment type="caution">
    <text evidence="2">The sequence shown here is derived from an EMBL/GenBank/DDBJ whole genome shotgun (WGS) entry which is preliminary data.</text>
</comment>
<dbReference type="EMBL" id="MFFV01000028">
    <property type="protein sequence ID" value="OGF19517.1"/>
    <property type="molecule type" value="Genomic_DNA"/>
</dbReference>
<evidence type="ECO:0000313" key="2">
    <source>
        <dbReference type="EMBL" id="OGF19517.1"/>
    </source>
</evidence>
<feature type="transmembrane region" description="Helical" evidence="1">
    <location>
        <begin position="35"/>
        <end position="55"/>
    </location>
</feature>
<protein>
    <submittedName>
        <fullName evidence="2">Uncharacterized protein</fullName>
    </submittedName>
</protein>
<gene>
    <name evidence="2" type="ORF">A3I35_02890</name>
</gene>
<evidence type="ECO:0000256" key="1">
    <source>
        <dbReference type="SAM" id="Phobius"/>
    </source>
</evidence>
<proteinExistence type="predicted"/>
<name>A0A1F5RYK9_9BACT</name>